<dbReference type="KEGG" id="ccos:Pan44_34290"/>
<evidence type="ECO:0000256" key="1">
    <source>
        <dbReference type="ARBA" id="ARBA00004141"/>
    </source>
</evidence>
<evidence type="ECO:0000313" key="7">
    <source>
        <dbReference type="EMBL" id="QDT55386.1"/>
    </source>
</evidence>
<gene>
    <name evidence="7" type="ORF">Pan44_34290</name>
</gene>
<evidence type="ECO:0000256" key="5">
    <source>
        <dbReference type="SAM" id="Phobius"/>
    </source>
</evidence>
<dbReference type="Pfam" id="PF04932">
    <property type="entry name" value="Wzy_C"/>
    <property type="match status" value="1"/>
</dbReference>
<organism evidence="7 8">
    <name type="scientific">Caulifigura coniformis</name>
    <dbReference type="NCBI Taxonomy" id="2527983"/>
    <lineage>
        <taxon>Bacteria</taxon>
        <taxon>Pseudomonadati</taxon>
        <taxon>Planctomycetota</taxon>
        <taxon>Planctomycetia</taxon>
        <taxon>Planctomycetales</taxon>
        <taxon>Planctomycetaceae</taxon>
        <taxon>Caulifigura</taxon>
    </lineage>
</organism>
<feature type="transmembrane region" description="Helical" evidence="5">
    <location>
        <begin position="436"/>
        <end position="455"/>
    </location>
</feature>
<keyword evidence="2 5" id="KW-0812">Transmembrane</keyword>
<dbReference type="AlphaFoldDB" id="A0A517SGY5"/>
<keyword evidence="3 5" id="KW-1133">Transmembrane helix</keyword>
<sequence>MAYFLFLLANAALFVRPAELFPALGNIQVYLYLIVAAILAGIGGIWNQVRSDTLIQQPINLCMLGLTASIAISHLTNGAISLAAEGLFNMVKVLMYFLMLVSVVNTVPRLRQFLQLTVICSSAMVLLSVIDYHDFVAEWSNRSDLYAVRELEKDLPDQAPKLLRHVTDLNGETPDGLPVWVFRLRGLGMFHDPNDLASLAAVTSVISLYFLTDPTVAGVRFLWLAPLALMTHAVLMTHSRGGILAFGVACMAWLAVKYGGKVAMAIGAMGAAAVPVVLGRQGNIEISGGTGQQRIQLWAEGLEQIRSVKLPFGIGENRYHEISGLAAHNSYVHAYVELGFLGGTMFFGCFLFAAWAFYRIKRDRIEILDPELRRMMPYIAAMLAGWCTGMATLSRCYVPPTYMIVGVAAAYINLVGYYRRRPQPIIALDHLVAQRWVLCSIGLLACCFAFVRVFARFG</sequence>
<feature type="transmembrane region" description="Helical" evidence="5">
    <location>
        <begin position="86"/>
        <end position="107"/>
    </location>
</feature>
<dbReference type="RefSeq" id="WP_145031141.1">
    <property type="nucleotide sequence ID" value="NZ_CP036271.1"/>
</dbReference>
<feature type="transmembrane region" description="Helical" evidence="5">
    <location>
        <begin position="61"/>
        <end position="80"/>
    </location>
</feature>
<proteinExistence type="predicted"/>
<evidence type="ECO:0000256" key="2">
    <source>
        <dbReference type="ARBA" id="ARBA00022692"/>
    </source>
</evidence>
<evidence type="ECO:0000259" key="6">
    <source>
        <dbReference type="Pfam" id="PF04932"/>
    </source>
</evidence>
<reference evidence="7 8" key="1">
    <citation type="submission" date="2019-02" db="EMBL/GenBank/DDBJ databases">
        <title>Deep-cultivation of Planctomycetes and their phenomic and genomic characterization uncovers novel biology.</title>
        <authorList>
            <person name="Wiegand S."/>
            <person name="Jogler M."/>
            <person name="Boedeker C."/>
            <person name="Pinto D."/>
            <person name="Vollmers J."/>
            <person name="Rivas-Marin E."/>
            <person name="Kohn T."/>
            <person name="Peeters S.H."/>
            <person name="Heuer A."/>
            <person name="Rast P."/>
            <person name="Oberbeckmann S."/>
            <person name="Bunk B."/>
            <person name="Jeske O."/>
            <person name="Meyerdierks A."/>
            <person name="Storesund J.E."/>
            <person name="Kallscheuer N."/>
            <person name="Luecker S."/>
            <person name="Lage O.M."/>
            <person name="Pohl T."/>
            <person name="Merkel B.J."/>
            <person name="Hornburger P."/>
            <person name="Mueller R.-W."/>
            <person name="Bruemmer F."/>
            <person name="Labrenz M."/>
            <person name="Spormann A.M."/>
            <person name="Op den Camp H."/>
            <person name="Overmann J."/>
            <person name="Amann R."/>
            <person name="Jetten M.S.M."/>
            <person name="Mascher T."/>
            <person name="Medema M.H."/>
            <person name="Devos D.P."/>
            <person name="Kaster A.-K."/>
            <person name="Ovreas L."/>
            <person name="Rohde M."/>
            <person name="Galperin M.Y."/>
            <person name="Jogler C."/>
        </authorList>
    </citation>
    <scope>NUCLEOTIDE SEQUENCE [LARGE SCALE GENOMIC DNA]</scope>
    <source>
        <strain evidence="7 8">Pan44</strain>
    </source>
</reference>
<feature type="transmembrane region" description="Helical" evidence="5">
    <location>
        <begin position="338"/>
        <end position="358"/>
    </location>
</feature>
<evidence type="ECO:0000256" key="4">
    <source>
        <dbReference type="ARBA" id="ARBA00023136"/>
    </source>
</evidence>
<dbReference type="OrthoDB" id="871774at2"/>
<dbReference type="PANTHER" id="PTHR37422">
    <property type="entry name" value="TEICHURONIC ACID BIOSYNTHESIS PROTEIN TUAE"/>
    <property type="match status" value="1"/>
</dbReference>
<dbReference type="InterPro" id="IPR007016">
    <property type="entry name" value="O-antigen_ligase-rel_domated"/>
</dbReference>
<dbReference type="InParanoid" id="A0A517SGY5"/>
<dbReference type="PANTHER" id="PTHR37422:SF13">
    <property type="entry name" value="LIPOPOLYSACCHARIDE BIOSYNTHESIS PROTEIN PA4999-RELATED"/>
    <property type="match status" value="1"/>
</dbReference>
<dbReference type="GO" id="GO:0016020">
    <property type="term" value="C:membrane"/>
    <property type="evidence" value="ECO:0007669"/>
    <property type="project" value="UniProtKB-SubCell"/>
</dbReference>
<feature type="transmembrane region" description="Helical" evidence="5">
    <location>
        <begin position="242"/>
        <end position="260"/>
    </location>
</feature>
<comment type="subcellular location">
    <subcellularLocation>
        <location evidence="1">Membrane</location>
        <topology evidence="1">Multi-pass membrane protein</topology>
    </subcellularLocation>
</comment>
<keyword evidence="8" id="KW-1185">Reference proteome</keyword>
<feature type="transmembrane region" description="Helical" evidence="5">
    <location>
        <begin position="30"/>
        <end position="49"/>
    </location>
</feature>
<feature type="transmembrane region" description="Helical" evidence="5">
    <location>
        <begin position="193"/>
        <end position="211"/>
    </location>
</feature>
<dbReference type="EMBL" id="CP036271">
    <property type="protein sequence ID" value="QDT55386.1"/>
    <property type="molecule type" value="Genomic_DNA"/>
</dbReference>
<dbReference type="InterPro" id="IPR051533">
    <property type="entry name" value="WaaL-like"/>
</dbReference>
<dbReference type="Proteomes" id="UP000315700">
    <property type="component" value="Chromosome"/>
</dbReference>
<accession>A0A517SGY5</accession>
<evidence type="ECO:0000256" key="3">
    <source>
        <dbReference type="ARBA" id="ARBA00022989"/>
    </source>
</evidence>
<keyword evidence="4 5" id="KW-0472">Membrane</keyword>
<evidence type="ECO:0000313" key="8">
    <source>
        <dbReference type="Proteomes" id="UP000315700"/>
    </source>
</evidence>
<protein>
    <recommendedName>
        <fullName evidence="6">O-antigen ligase-related domain-containing protein</fullName>
    </recommendedName>
</protein>
<feature type="domain" description="O-antigen ligase-related" evidence="6">
    <location>
        <begin position="227"/>
        <end position="347"/>
    </location>
</feature>
<feature type="transmembrane region" description="Helical" evidence="5">
    <location>
        <begin position="400"/>
        <end position="416"/>
    </location>
</feature>
<name>A0A517SGY5_9PLAN</name>